<keyword evidence="3" id="KW-0413">Isomerase</keyword>
<comment type="caution">
    <text evidence="3">The sequence shown here is derived from an EMBL/GenBank/DDBJ whole genome shotgun (WGS) entry which is preliminary data.</text>
</comment>
<dbReference type="PROSITE" id="PS00166">
    <property type="entry name" value="ENOYL_COA_HYDRATASE"/>
    <property type="match status" value="1"/>
</dbReference>
<dbReference type="PANTHER" id="PTHR42964">
    <property type="entry name" value="ENOYL-COA HYDRATASE"/>
    <property type="match status" value="1"/>
</dbReference>
<dbReference type="GO" id="GO:0016853">
    <property type="term" value="F:isomerase activity"/>
    <property type="evidence" value="ECO:0007669"/>
    <property type="project" value="UniProtKB-KW"/>
</dbReference>
<dbReference type="CDD" id="cd06558">
    <property type="entry name" value="crotonase-like"/>
    <property type="match status" value="1"/>
</dbReference>
<dbReference type="InterPro" id="IPR051683">
    <property type="entry name" value="Enoyl-CoA_Hydratase/Isomerase"/>
</dbReference>
<dbReference type="OrthoDB" id="5291143at2"/>
<evidence type="ECO:0000313" key="4">
    <source>
        <dbReference type="Proteomes" id="UP000318405"/>
    </source>
</evidence>
<organism evidence="3 4">
    <name type="scientific">Verticiella sediminum</name>
    <dbReference type="NCBI Taxonomy" id="1247510"/>
    <lineage>
        <taxon>Bacteria</taxon>
        <taxon>Pseudomonadati</taxon>
        <taxon>Pseudomonadota</taxon>
        <taxon>Betaproteobacteria</taxon>
        <taxon>Burkholderiales</taxon>
        <taxon>Alcaligenaceae</taxon>
        <taxon>Verticiella</taxon>
    </lineage>
</organism>
<dbReference type="SUPFAM" id="SSF52096">
    <property type="entry name" value="ClpP/crotonase"/>
    <property type="match status" value="1"/>
</dbReference>
<reference evidence="3 4" key="1">
    <citation type="submission" date="2019-07" db="EMBL/GenBank/DDBJ databases">
        <title>Qingshengfaniella alkalisoli gen. nov., sp. nov., isolated from saline soil.</title>
        <authorList>
            <person name="Xu L."/>
            <person name="Huang X.-X."/>
            <person name="Sun J.-Q."/>
        </authorList>
    </citation>
    <scope>NUCLEOTIDE SEQUENCE [LARGE SCALE GENOMIC DNA]</scope>
    <source>
        <strain evidence="3 4">DSM 27279</strain>
    </source>
</reference>
<dbReference type="InterPro" id="IPR001753">
    <property type="entry name" value="Enoyl-CoA_hydra/iso"/>
</dbReference>
<dbReference type="PANTHER" id="PTHR42964:SF1">
    <property type="entry name" value="POLYKETIDE BIOSYNTHESIS ENOYL-COA HYDRATASE PKSH-RELATED"/>
    <property type="match status" value="1"/>
</dbReference>
<dbReference type="InterPro" id="IPR029045">
    <property type="entry name" value="ClpP/crotonase-like_dom_sf"/>
</dbReference>
<dbReference type="InterPro" id="IPR014748">
    <property type="entry name" value="Enoyl-CoA_hydra_C"/>
</dbReference>
<keyword evidence="4" id="KW-1185">Reference proteome</keyword>
<dbReference type="EMBL" id="VLTJ01000004">
    <property type="protein sequence ID" value="TSH98578.1"/>
    <property type="molecule type" value="Genomic_DNA"/>
</dbReference>
<evidence type="ECO:0000256" key="2">
    <source>
        <dbReference type="RuleBase" id="RU003707"/>
    </source>
</evidence>
<dbReference type="GO" id="GO:0008300">
    <property type="term" value="P:isoprenoid catabolic process"/>
    <property type="evidence" value="ECO:0007669"/>
    <property type="project" value="TreeGrafter"/>
</dbReference>
<evidence type="ECO:0000313" key="3">
    <source>
        <dbReference type="EMBL" id="TSH98578.1"/>
    </source>
</evidence>
<accession>A0A556B071</accession>
<protein>
    <submittedName>
        <fullName evidence="3">Enoyl-CoA hydratase/isomerase family protein</fullName>
    </submittedName>
</protein>
<dbReference type="Gene3D" id="3.90.226.10">
    <property type="entry name" value="2-enoyl-CoA Hydratase, Chain A, domain 1"/>
    <property type="match status" value="1"/>
</dbReference>
<dbReference type="Gene3D" id="1.10.12.10">
    <property type="entry name" value="Lyase 2-enoyl-coa Hydratase, Chain A, domain 2"/>
    <property type="match status" value="1"/>
</dbReference>
<dbReference type="Proteomes" id="UP000318405">
    <property type="component" value="Unassembled WGS sequence"/>
</dbReference>
<proteinExistence type="inferred from homology"/>
<dbReference type="AlphaFoldDB" id="A0A556B071"/>
<evidence type="ECO:0000256" key="1">
    <source>
        <dbReference type="ARBA" id="ARBA00005254"/>
    </source>
</evidence>
<comment type="similarity">
    <text evidence="1 2">Belongs to the enoyl-CoA hydratase/isomerase family.</text>
</comment>
<dbReference type="Pfam" id="PF00378">
    <property type="entry name" value="ECH_1"/>
    <property type="match status" value="1"/>
</dbReference>
<dbReference type="RefSeq" id="WP_143946484.1">
    <property type="nucleotide sequence ID" value="NZ_BAABMB010000001.1"/>
</dbReference>
<gene>
    <name evidence="3" type="ORF">FOZ76_02160</name>
</gene>
<dbReference type="InterPro" id="IPR018376">
    <property type="entry name" value="Enoyl-CoA_hyd/isom_CS"/>
</dbReference>
<sequence length="265" mass="27783">MTFQTIEYAVAQGVATIALNRPHKRNALDGVMRKELLQAIDAAMDDDAVRALVLTGRGGHFCAGGDISSMTPDAVPDAAAGRSRMRAAAPLVERLERSEKPIIAAVDGSAYGAGFSIALLADLIIATPAARFCMSFLRVGLVPDCGALYTLPRLVGLARARQLMLTTRELDAATALDWGLVTEVVPAPEIAARVQAMGAALASASPAAIALTRCGLAQSLGSTLPGLLEYEATAQGTAYTSAGHREAVRRFLAREPALFQWPAAR</sequence>
<name>A0A556B071_9BURK</name>